<feature type="domain" description="Thiamine phosphate synthase/TenI" evidence="12">
    <location>
        <begin position="17"/>
        <end position="186"/>
    </location>
</feature>
<evidence type="ECO:0000256" key="3">
    <source>
        <dbReference type="ARBA" id="ARBA00022723"/>
    </source>
</evidence>
<evidence type="ECO:0000259" key="12">
    <source>
        <dbReference type="Pfam" id="PF02581"/>
    </source>
</evidence>
<name>A0A1M6E614_9BACT</name>
<dbReference type="PANTHER" id="PTHR20857:SF15">
    <property type="entry name" value="THIAMINE-PHOSPHATE SYNTHASE"/>
    <property type="match status" value="1"/>
</dbReference>
<feature type="binding site" evidence="9">
    <location>
        <begin position="34"/>
        <end position="38"/>
    </location>
    <ligand>
        <name>4-amino-2-methyl-5-(diphosphooxymethyl)pyrimidine</name>
        <dbReference type="ChEBI" id="CHEBI:57841"/>
    </ligand>
</feature>
<reference evidence="14" key="1">
    <citation type="submission" date="2016-11" db="EMBL/GenBank/DDBJ databases">
        <authorList>
            <person name="Varghese N."/>
            <person name="Submissions S."/>
        </authorList>
    </citation>
    <scope>NUCLEOTIDE SEQUENCE [LARGE SCALE GENOMIC DNA]</scope>
    <source>
        <strain evidence="14">DSM 16219</strain>
    </source>
</reference>
<comment type="catalytic activity">
    <reaction evidence="8 9 10">
        <text>2-[(2R,5Z)-2-carboxy-4-methylthiazol-5(2H)-ylidene]ethyl phosphate + 4-amino-2-methyl-5-(diphosphooxymethyl)pyrimidine + 2 H(+) = thiamine phosphate + CO2 + diphosphate</text>
        <dbReference type="Rhea" id="RHEA:47844"/>
        <dbReference type="ChEBI" id="CHEBI:15378"/>
        <dbReference type="ChEBI" id="CHEBI:16526"/>
        <dbReference type="ChEBI" id="CHEBI:33019"/>
        <dbReference type="ChEBI" id="CHEBI:37575"/>
        <dbReference type="ChEBI" id="CHEBI:57841"/>
        <dbReference type="ChEBI" id="CHEBI:62899"/>
        <dbReference type="EC" id="2.5.1.3"/>
    </reaction>
</comment>
<feature type="binding site" evidence="9">
    <location>
        <position position="67"/>
    </location>
    <ligand>
        <name>Mg(2+)</name>
        <dbReference type="ChEBI" id="CHEBI:18420"/>
    </ligand>
</feature>
<evidence type="ECO:0000256" key="11">
    <source>
        <dbReference type="RuleBase" id="RU004253"/>
    </source>
</evidence>
<dbReference type="EC" id="2.5.1.3" evidence="9"/>
<comment type="cofactor">
    <cofactor evidence="9">
        <name>Mg(2+)</name>
        <dbReference type="ChEBI" id="CHEBI:18420"/>
    </cofactor>
    <text evidence="9">Binds 1 Mg(2+) ion per subunit.</text>
</comment>
<evidence type="ECO:0000256" key="10">
    <source>
        <dbReference type="RuleBase" id="RU003826"/>
    </source>
</evidence>
<evidence type="ECO:0000256" key="4">
    <source>
        <dbReference type="ARBA" id="ARBA00022842"/>
    </source>
</evidence>
<dbReference type="GO" id="GO:0009228">
    <property type="term" value="P:thiamine biosynthetic process"/>
    <property type="evidence" value="ECO:0007669"/>
    <property type="project" value="UniProtKB-KW"/>
</dbReference>
<feature type="binding site" evidence="9">
    <location>
        <position position="135"/>
    </location>
    <ligand>
        <name>4-amino-2-methyl-5-(diphosphooxymethyl)pyrimidine</name>
        <dbReference type="ChEBI" id="CHEBI:57841"/>
    </ligand>
</feature>
<keyword evidence="3 9" id="KW-0479">Metal-binding</keyword>
<protein>
    <recommendedName>
        <fullName evidence="9">Thiamine-phosphate synthase</fullName>
        <shortName evidence="9">TP synthase</shortName>
        <shortName evidence="9">TPS</shortName>
        <ecNumber evidence="9">2.5.1.3</ecNumber>
    </recommendedName>
    <alternativeName>
        <fullName evidence="9">Thiamine-phosphate pyrophosphorylase</fullName>
        <shortName evidence="9">TMP pyrophosphorylase</shortName>
        <shortName evidence="9">TMP-PPase</shortName>
    </alternativeName>
</protein>
<keyword evidence="5 9" id="KW-0784">Thiamine biosynthesis</keyword>
<dbReference type="UniPathway" id="UPA00060">
    <property type="reaction ID" value="UER00141"/>
</dbReference>
<dbReference type="InterPro" id="IPR022998">
    <property type="entry name" value="ThiamineP_synth_TenI"/>
</dbReference>
<organism evidence="13 14">
    <name type="scientific">Desulfatibacillum alkenivorans DSM 16219</name>
    <dbReference type="NCBI Taxonomy" id="1121393"/>
    <lineage>
        <taxon>Bacteria</taxon>
        <taxon>Pseudomonadati</taxon>
        <taxon>Thermodesulfobacteriota</taxon>
        <taxon>Desulfobacteria</taxon>
        <taxon>Desulfobacterales</taxon>
        <taxon>Desulfatibacillaceae</taxon>
        <taxon>Desulfatibacillum</taxon>
    </lineage>
</organism>
<dbReference type="Proteomes" id="UP000183994">
    <property type="component" value="Unassembled WGS sequence"/>
</dbReference>
<comment type="catalytic activity">
    <reaction evidence="7 9 10">
        <text>2-(2-carboxy-4-methylthiazol-5-yl)ethyl phosphate + 4-amino-2-methyl-5-(diphosphooxymethyl)pyrimidine + 2 H(+) = thiamine phosphate + CO2 + diphosphate</text>
        <dbReference type="Rhea" id="RHEA:47848"/>
        <dbReference type="ChEBI" id="CHEBI:15378"/>
        <dbReference type="ChEBI" id="CHEBI:16526"/>
        <dbReference type="ChEBI" id="CHEBI:33019"/>
        <dbReference type="ChEBI" id="CHEBI:37575"/>
        <dbReference type="ChEBI" id="CHEBI:57841"/>
        <dbReference type="ChEBI" id="CHEBI:62890"/>
        <dbReference type="EC" id="2.5.1.3"/>
    </reaction>
</comment>
<dbReference type="GO" id="GO:0004789">
    <property type="term" value="F:thiamine-phosphate diphosphorylase activity"/>
    <property type="evidence" value="ECO:0007669"/>
    <property type="project" value="UniProtKB-UniRule"/>
</dbReference>
<dbReference type="EMBL" id="FQZU01000002">
    <property type="protein sequence ID" value="SHI80984.1"/>
    <property type="molecule type" value="Genomic_DNA"/>
</dbReference>
<dbReference type="PANTHER" id="PTHR20857">
    <property type="entry name" value="THIAMINE-PHOSPHATE PYROPHOSPHORYLASE"/>
    <property type="match status" value="1"/>
</dbReference>
<comment type="caution">
    <text evidence="9">Lacks conserved residue(s) required for the propagation of feature annotation.</text>
</comment>
<evidence type="ECO:0000256" key="7">
    <source>
        <dbReference type="ARBA" id="ARBA00047851"/>
    </source>
</evidence>
<feature type="binding site" evidence="9">
    <location>
        <begin position="132"/>
        <end position="134"/>
    </location>
    <ligand>
        <name>2-[(2R,5Z)-2-carboxy-4-methylthiazol-5(2H)-ylidene]ethyl phosphate</name>
        <dbReference type="ChEBI" id="CHEBI:62899"/>
    </ligand>
</feature>
<dbReference type="InterPro" id="IPR036206">
    <property type="entry name" value="ThiamineP_synth_sf"/>
</dbReference>
<dbReference type="CDD" id="cd00564">
    <property type="entry name" value="TMP_TenI"/>
    <property type="match status" value="1"/>
</dbReference>
<dbReference type="OrthoDB" id="9810880at2"/>
<feature type="binding site" evidence="9">
    <location>
        <position position="163"/>
    </location>
    <ligand>
        <name>2-[(2R,5Z)-2-carboxy-4-methylthiazol-5(2H)-ylidene]ethyl phosphate</name>
        <dbReference type="ChEBI" id="CHEBI:62899"/>
    </ligand>
</feature>
<dbReference type="GO" id="GO:0009229">
    <property type="term" value="P:thiamine diphosphate biosynthetic process"/>
    <property type="evidence" value="ECO:0007669"/>
    <property type="project" value="UniProtKB-UniRule"/>
</dbReference>
<dbReference type="HAMAP" id="MF_00097">
    <property type="entry name" value="TMP_synthase"/>
    <property type="match status" value="1"/>
</dbReference>
<proteinExistence type="inferred from homology"/>
<dbReference type="NCBIfam" id="TIGR00693">
    <property type="entry name" value="thiE"/>
    <property type="match status" value="1"/>
</dbReference>
<feature type="binding site" evidence="9">
    <location>
        <position position="86"/>
    </location>
    <ligand>
        <name>Mg(2+)</name>
        <dbReference type="ChEBI" id="CHEBI:18420"/>
    </ligand>
</feature>
<dbReference type="InterPro" id="IPR013785">
    <property type="entry name" value="Aldolase_TIM"/>
</dbReference>
<evidence type="ECO:0000313" key="13">
    <source>
        <dbReference type="EMBL" id="SHI80984.1"/>
    </source>
</evidence>
<feature type="binding site" evidence="9">
    <location>
        <position position="106"/>
    </location>
    <ligand>
        <name>4-amino-2-methyl-5-(diphosphooxymethyl)pyrimidine</name>
        <dbReference type="ChEBI" id="CHEBI:57841"/>
    </ligand>
</feature>
<dbReference type="Pfam" id="PF02581">
    <property type="entry name" value="TMP-TENI"/>
    <property type="match status" value="1"/>
</dbReference>
<feature type="binding site" evidence="9">
    <location>
        <position position="66"/>
    </location>
    <ligand>
        <name>4-amino-2-methyl-5-(diphosphooxymethyl)pyrimidine</name>
        <dbReference type="ChEBI" id="CHEBI:57841"/>
    </ligand>
</feature>
<evidence type="ECO:0000256" key="5">
    <source>
        <dbReference type="ARBA" id="ARBA00022977"/>
    </source>
</evidence>
<comment type="pathway">
    <text evidence="1 9 11">Cofactor biosynthesis; thiamine diphosphate biosynthesis; thiamine phosphate from 4-amino-2-methyl-5-diphosphomethylpyrimidine and 4-methyl-5-(2-phosphoethyl)-thiazole: step 1/1.</text>
</comment>
<evidence type="ECO:0000256" key="9">
    <source>
        <dbReference type="HAMAP-Rule" id="MF_00097"/>
    </source>
</evidence>
<dbReference type="RefSeq" id="WP_073472663.1">
    <property type="nucleotide sequence ID" value="NZ_FQZU01000002.1"/>
</dbReference>
<gene>
    <name evidence="9" type="primary">thiE</name>
    <name evidence="13" type="ORF">SAMN02745216_00569</name>
</gene>
<evidence type="ECO:0000256" key="8">
    <source>
        <dbReference type="ARBA" id="ARBA00047883"/>
    </source>
</evidence>
<comment type="similarity">
    <text evidence="9 10">Belongs to the thiamine-phosphate synthase family.</text>
</comment>
<keyword evidence="2 9" id="KW-0808">Transferase</keyword>
<keyword evidence="4 9" id="KW-0460">Magnesium</keyword>
<dbReference type="InterPro" id="IPR034291">
    <property type="entry name" value="TMP_synthase"/>
</dbReference>
<dbReference type="SUPFAM" id="SSF51391">
    <property type="entry name" value="Thiamin phosphate synthase"/>
    <property type="match status" value="1"/>
</dbReference>
<dbReference type="GO" id="GO:0005737">
    <property type="term" value="C:cytoplasm"/>
    <property type="evidence" value="ECO:0007669"/>
    <property type="project" value="TreeGrafter"/>
</dbReference>
<evidence type="ECO:0000256" key="2">
    <source>
        <dbReference type="ARBA" id="ARBA00022679"/>
    </source>
</evidence>
<accession>A0A1M6E614</accession>
<sequence length="208" mass="22875">MDKPYGLYLILTNPIAGYEACARAAVNQGLRYLQLRMKNEPREEILEKALRLREITKGSDTLFIVNDHVDIAKEANADGVHLGQEDMSLEEARRLWTAPGKLFGLSTHGVEQELAARDLKPSYIGVGPVFPTPTKDKPDPTVGLEAMGRIIKGSPLSCVAIGGINPDNLPQVLEHGAENFSVVRAVNQSQDPESAIANLMDIWRKYKS</sequence>
<evidence type="ECO:0000256" key="1">
    <source>
        <dbReference type="ARBA" id="ARBA00005165"/>
    </source>
</evidence>
<dbReference type="AlphaFoldDB" id="A0A1M6E614"/>
<comment type="function">
    <text evidence="9">Condenses 4-methyl-5-(beta-hydroxyethyl)thiazole monophosphate (THZ-P) and 2-methyl-4-amino-5-hydroxymethyl pyrimidine pyrophosphate (HMP-PP) to form thiamine monophosphate (TMP).</text>
</comment>
<keyword evidence="14" id="KW-1185">Reference proteome</keyword>
<evidence type="ECO:0000256" key="6">
    <source>
        <dbReference type="ARBA" id="ARBA00047334"/>
    </source>
</evidence>
<dbReference type="STRING" id="1121393.SAMN02745216_00569"/>
<dbReference type="Gene3D" id="3.20.20.70">
    <property type="entry name" value="Aldolase class I"/>
    <property type="match status" value="1"/>
</dbReference>
<dbReference type="GO" id="GO:0000287">
    <property type="term" value="F:magnesium ion binding"/>
    <property type="evidence" value="ECO:0007669"/>
    <property type="project" value="UniProtKB-UniRule"/>
</dbReference>
<evidence type="ECO:0000313" key="14">
    <source>
        <dbReference type="Proteomes" id="UP000183994"/>
    </source>
</evidence>
<comment type="catalytic activity">
    <reaction evidence="6 9 10">
        <text>4-methyl-5-(2-phosphooxyethyl)-thiazole + 4-amino-2-methyl-5-(diphosphooxymethyl)pyrimidine + H(+) = thiamine phosphate + diphosphate</text>
        <dbReference type="Rhea" id="RHEA:22328"/>
        <dbReference type="ChEBI" id="CHEBI:15378"/>
        <dbReference type="ChEBI" id="CHEBI:33019"/>
        <dbReference type="ChEBI" id="CHEBI:37575"/>
        <dbReference type="ChEBI" id="CHEBI:57841"/>
        <dbReference type="ChEBI" id="CHEBI:58296"/>
        <dbReference type="EC" id="2.5.1.3"/>
    </reaction>
</comment>